<reference evidence="2" key="1">
    <citation type="submission" date="2020-10" db="EMBL/GenBank/DDBJ databases">
        <authorList>
            <person name="Gilroy R."/>
        </authorList>
    </citation>
    <scope>NUCLEOTIDE SEQUENCE</scope>
    <source>
        <strain evidence="2">ChiHjej10B9-9673</strain>
    </source>
</reference>
<evidence type="ECO:0000313" key="2">
    <source>
        <dbReference type="EMBL" id="HIS67427.1"/>
    </source>
</evidence>
<dbReference type="InterPro" id="IPR029058">
    <property type="entry name" value="AB_hydrolase_fold"/>
</dbReference>
<accession>A0A9D1FE53</accession>
<evidence type="ECO:0000313" key="3">
    <source>
        <dbReference type="Proteomes" id="UP000824001"/>
    </source>
</evidence>
<name>A0A9D1FE53_9FIRM</name>
<comment type="caution">
    <text evidence="2">The sequence shown here is derived from an EMBL/GenBank/DDBJ whole genome shotgun (WGS) entry which is preliminary data.</text>
</comment>
<keyword evidence="2" id="KW-0378">Hydrolase</keyword>
<dbReference type="GO" id="GO:0016787">
    <property type="term" value="F:hydrolase activity"/>
    <property type="evidence" value="ECO:0007669"/>
    <property type="project" value="UniProtKB-KW"/>
</dbReference>
<gene>
    <name evidence="2" type="ORF">IAC18_07665</name>
</gene>
<sequence>MDRIILLHGTGHGPESWDRTAALLPSDWETLRPGLSALLGGREASFENLRAALKAYCAGIEGPIHLCGLSLGGILALDYALRRPEKAKSLVLIGTPHRVPRAAFALQNLVFRLLPNSAFKGMAFDKRNTFALGRSMKNLDFRGRLGGVACPALVVCGSNDRANLASAEYLARHIQNAGLKILPGTGHVVNEERPEALAELLTEFYRSLD</sequence>
<protein>
    <submittedName>
        <fullName evidence="2">Alpha/beta fold hydrolase</fullName>
    </submittedName>
</protein>
<dbReference type="SUPFAM" id="SSF53474">
    <property type="entry name" value="alpha/beta-Hydrolases"/>
    <property type="match status" value="1"/>
</dbReference>
<dbReference type="Gene3D" id="3.40.50.1820">
    <property type="entry name" value="alpha/beta hydrolase"/>
    <property type="match status" value="1"/>
</dbReference>
<dbReference type="InterPro" id="IPR000073">
    <property type="entry name" value="AB_hydrolase_1"/>
</dbReference>
<proteinExistence type="predicted"/>
<dbReference type="Proteomes" id="UP000824001">
    <property type="component" value="Unassembled WGS sequence"/>
</dbReference>
<dbReference type="PANTHER" id="PTHR43689:SF8">
    <property type="entry name" value="ALPHA_BETA-HYDROLASES SUPERFAMILY PROTEIN"/>
    <property type="match status" value="1"/>
</dbReference>
<dbReference type="Pfam" id="PF12697">
    <property type="entry name" value="Abhydrolase_6"/>
    <property type="match status" value="1"/>
</dbReference>
<reference evidence="2" key="2">
    <citation type="journal article" date="2021" name="PeerJ">
        <title>Extensive microbial diversity within the chicken gut microbiome revealed by metagenomics and culture.</title>
        <authorList>
            <person name="Gilroy R."/>
            <person name="Ravi A."/>
            <person name="Getino M."/>
            <person name="Pursley I."/>
            <person name="Horton D.L."/>
            <person name="Alikhan N.F."/>
            <person name="Baker D."/>
            <person name="Gharbi K."/>
            <person name="Hall N."/>
            <person name="Watson M."/>
            <person name="Adriaenssens E.M."/>
            <person name="Foster-Nyarko E."/>
            <person name="Jarju S."/>
            <person name="Secka A."/>
            <person name="Antonio M."/>
            <person name="Oren A."/>
            <person name="Chaudhuri R.R."/>
            <person name="La Ragione R."/>
            <person name="Hildebrand F."/>
            <person name="Pallen M.J."/>
        </authorList>
    </citation>
    <scope>NUCLEOTIDE SEQUENCE</scope>
    <source>
        <strain evidence="2">ChiHjej10B9-9673</strain>
    </source>
</reference>
<dbReference type="EMBL" id="DVJK01000218">
    <property type="protein sequence ID" value="HIS67427.1"/>
    <property type="molecule type" value="Genomic_DNA"/>
</dbReference>
<dbReference type="PANTHER" id="PTHR43689">
    <property type="entry name" value="HYDROLASE"/>
    <property type="match status" value="1"/>
</dbReference>
<dbReference type="AlphaFoldDB" id="A0A9D1FE53"/>
<evidence type="ECO:0000259" key="1">
    <source>
        <dbReference type="Pfam" id="PF12697"/>
    </source>
</evidence>
<organism evidence="2 3">
    <name type="scientific">Candidatus Scatomorpha merdipullorum</name>
    <dbReference type="NCBI Taxonomy" id="2840927"/>
    <lineage>
        <taxon>Bacteria</taxon>
        <taxon>Bacillati</taxon>
        <taxon>Bacillota</taxon>
        <taxon>Clostridia</taxon>
        <taxon>Eubacteriales</taxon>
        <taxon>Candidatus Scatomorpha</taxon>
    </lineage>
</organism>
<feature type="domain" description="AB hydrolase-1" evidence="1">
    <location>
        <begin position="4"/>
        <end position="199"/>
    </location>
</feature>